<organism evidence="2 3">
    <name type="scientific">Sphagnum jensenii</name>
    <dbReference type="NCBI Taxonomy" id="128206"/>
    <lineage>
        <taxon>Eukaryota</taxon>
        <taxon>Viridiplantae</taxon>
        <taxon>Streptophyta</taxon>
        <taxon>Embryophyta</taxon>
        <taxon>Bryophyta</taxon>
        <taxon>Sphagnophytina</taxon>
        <taxon>Sphagnopsida</taxon>
        <taxon>Sphagnales</taxon>
        <taxon>Sphagnaceae</taxon>
        <taxon>Sphagnum</taxon>
    </lineage>
</organism>
<evidence type="ECO:0000256" key="1">
    <source>
        <dbReference type="SAM" id="MobiDB-lite"/>
    </source>
</evidence>
<proteinExistence type="predicted"/>
<sequence>MKSDFFRSPIYLLVSWRWCGPGTPSQGATVTAVHKAGLPPPPPPGGSLRSGKAAQPGARRNQLNWHMRVVQSHAQPTFIGCYSLQPTVSTSPGKWGHQAVVEVCSSPPEPQQQQQLSSLRLWQNRENKLTL</sequence>
<name>A0ABP1B7E3_9BRYO</name>
<dbReference type="Proteomes" id="UP001497522">
    <property type="component" value="Chromosome 2"/>
</dbReference>
<dbReference type="EMBL" id="OZ023703">
    <property type="protein sequence ID" value="CAK9871098.1"/>
    <property type="molecule type" value="Genomic_DNA"/>
</dbReference>
<feature type="region of interest" description="Disordered" evidence="1">
    <location>
        <begin position="36"/>
        <end position="61"/>
    </location>
</feature>
<evidence type="ECO:0000313" key="3">
    <source>
        <dbReference type="Proteomes" id="UP001497522"/>
    </source>
</evidence>
<protein>
    <submittedName>
        <fullName evidence="2">Uncharacterized protein</fullName>
    </submittedName>
</protein>
<evidence type="ECO:0000313" key="2">
    <source>
        <dbReference type="EMBL" id="CAK9871098.1"/>
    </source>
</evidence>
<accession>A0ABP1B7E3</accession>
<keyword evidence="3" id="KW-1185">Reference proteome</keyword>
<reference evidence="2 3" key="1">
    <citation type="submission" date="2024-03" db="EMBL/GenBank/DDBJ databases">
        <authorList>
            <consortium name="ELIXIR-Norway"/>
            <consortium name="Elixir Norway"/>
        </authorList>
    </citation>
    <scope>NUCLEOTIDE SEQUENCE [LARGE SCALE GENOMIC DNA]</scope>
</reference>
<gene>
    <name evidence="2" type="ORF">CSSPJE1EN2_LOCUS13766</name>
</gene>